<name>A0ABY8RFL8_9FLAO</name>
<evidence type="ECO:0000313" key="3">
    <source>
        <dbReference type="Proteomes" id="UP001241656"/>
    </source>
</evidence>
<organism evidence="2 3">
    <name type="scientific">Chryseobacterium gotjawalense</name>
    <dbReference type="NCBI Taxonomy" id="3042315"/>
    <lineage>
        <taxon>Bacteria</taxon>
        <taxon>Pseudomonadati</taxon>
        <taxon>Bacteroidota</taxon>
        <taxon>Flavobacteriia</taxon>
        <taxon>Flavobacteriales</taxon>
        <taxon>Weeksellaceae</taxon>
        <taxon>Chryseobacterium group</taxon>
        <taxon>Chryseobacterium</taxon>
    </lineage>
</organism>
<reference evidence="2 3" key="1">
    <citation type="submission" date="2023-05" db="EMBL/GenBank/DDBJ databases">
        <title>Genomic insight into Chryseobacterium sp. wdc7 isolated forest soil (Gotjawal).</title>
        <authorList>
            <person name="Park S.-J."/>
        </authorList>
    </citation>
    <scope>NUCLEOTIDE SEQUENCE [LARGE SCALE GENOMIC DNA]</scope>
    <source>
        <strain evidence="3">wdc7</strain>
    </source>
</reference>
<dbReference type="RefSeq" id="WP_282905873.1">
    <property type="nucleotide sequence ID" value="NZ_CP124855.1"/>
</dbReference>
<dbReference type="EMBL" id="CP124855">
    <property type="protein sequence ID" value="WHF52596.1"/>
    <property type="molecule type" value="Genomic_DNA"/>
</dbReference>
<dbReference type="Proteomes" id="UP001241656">
    <property type="component" value="Chromosome"/>
</dbReference>
<evidence type="ECO:0000256" key="1">
    <source>
        <dbReference type="SAM" id="SignalP"/>
    </source>
</evidence>
<gene>
    <name evidence="2" type="ORF">QGN23_04790</name>
</gene>
<dbReference type="Pfam" id="PF09697">
    <property type="entry name" value="Porph_ging"/>
    <property type="match status" value="1"/>
</dbReference>
<evidence type="ECO:0000313" key="2">
    <source>
        <dbReference type="EMBL" id="WHF52596.1"/>
    </source>
</evidence>
<dbReference type="InterPro" id="IPR005901">
    <property type="entry name" value="GLPGLI"/>
</dbReference>
<protein>
    <submittedName>
        <fullName evidence="2">GLPGLI family protein</fullName>
    </submittedName>
</protein>
<keyword evidence="1" id="KW-0732">Signal</keyword>
<proteinExistence type="predicted"/>
<dbReference type="NCBIfam" id="TIGR01200">
    <property type="entry name" value="GLPGLI"/>
    <property type="match status" value="1"/>
</dbReference>
<feature type="signal peptide" evidence="1">
    <location>
        <begin position="1"/>
        <end position="17"/>
    </location>
</feature>
<sequence length="267" mass="31309">MKKILFVLLLSSKFLTAQNLTFVYELKFKSNSANENLTTAMYYLDRSEKQSVFRSEKARLSDSLKEKIGYKSVEKMTYDQLYIVKNKENKEVIKNITTPMMNDEFFLTIEDQLVWEVLPEKSKMGEMECQKATVKYGGRNWTAWFDPKIPVQDGPYIFNGLPGLIVKISDDKGDYDFSLAEIKNHNGNKMFNLRKGKEISWENYNKLQKNYYSDPFSEIKSKGVKYKVADENGNPVDMNFKQLTENIQKQMRENNNPIELNHKINYK</sequence>
<keyword evidence="3" id="KW-1185">Reference proteome</keyword>
<accession>A0ABY8RFL8</accession>
<feature type="chain" id="PRO_5047273937" evidence="1">
    <location>
        <begin position="18"/>
        <end position="267"/>
    </location>
</feature>